<keyword evidence="4" id="KW-0572">Peptidoglycan-anchor</keyword>
<keyword evidence="2" id="KW-0964">Secreted</keyword>
<dbReference type="KEGG" id="lfo:LMK00_08805"/>
<dbReference type="Proteomes" id="UP001056730">
    <property type="component" value="Chromosome"/>
</dbReference>
<evidence type="ECO:0000259" key="8">
    <source>
        <dbReference type="Pfam" id="PF00746"/>
    </source>
</evidence>
<feature type="region of interest" description="Disordered" evidence="5">
    <location>
        <begin position="785"/>
        <end position="811"/>
    </location>
</feature>
<gene>
    <name evidence="9" type="ORF">LMK00_08805</name>
</gene>
<keyword evidence="3 7" id="KW-0732">Signal</keyword>
<keyword evidence="1" id="KW-0134">Cell wall</keyword>
<name>A0A9Q8Y1S9_9LACT</name>
<keyword evidence="6" id="KW-0812">Transmembrane</keyword>
<evidence type="ECO:0000256" key="5">
    <source>
        <dbReference type="SAM" id="MobiDB-lite"/>
    </source>
</evidence>
<reference evidence="9" key="1">
    <citation type="journal article" date="2022" name="Front. Microbiol.">
        <title>Feed Insects as a Reservoir of Granadaene-Producing Lactococci.</title>
        <authorList>
            <person name="Neuzil-Bunesova V."/>
            <person name="Ramirez Garcia A."/>
            <person name="Modrackova N."/>
            <person name="Makovska M."/>
            <person name="Sabolova M."/>
            <person name="Sproer C."/>
            <person name="Bunk B."/>
            <person name="Blom J."/>
            <person name="Schwab C."/>
        </authorList>
    </citation>
    <scope>NUCLEOTIDE SEQUENCE</scope>
    <source>
        <strain evidence="9">I4/6O</strain>
    </source>
</reference>
<evidence type="ECO:0000313" key="10">
    <source>
        <dbReference type="Proteomes" id="UP001056730"/>
    </source>
</evidence>
<dbReference type="NCBIfam" id="TIGR01167">
    <property type="entry name" value="LPXTG_anchor"/>
    <property type="match status" value="1"/>
</dbReference>
<feature type="domain" description="Gram-positive cocci surface proteins LPxTG" evidence="8">
    <location>
        <begin position="938"/>
        <end position="981"/>
    </location>
</feature>
<keyword evidence="6" id="KW-1133">Transmembrane helix</keyword>
<feature type="transmembrane region" description="Helical" evidence="6">
    <location>
        <begin position="954"/>
        <end position="974"/>
    </location>
</feature>
<evidence type="ECO:0000256" key="7">
    <source>
        <dbReference type="SAM" id="SignalP"/>
    </source>
</evidence>
<evidence type="ECO:0000256" key="2">
    <source>
        <dbReference type="ARBA" id="ARBA00022525"/>
    </source>
</evidence>
<evidence type="ECO:0000313" key="9">
    <source>
        <dbReference type="EMBL" id="USJ19924.1"/>
    </source>
</evidence>
<protein>
    <submittedName>
        <fullName evidence="9">LPXTG cell wall anchor domain-containing protein</fullName>
    </submittedName>
</protein>
<evidence type="ECO:0000256" key="3">
    <source>
        <dbReference type="ARBA" id="ARBA00022729"/>
    </source>
</evidence>
<organism evidence="9 10">
    <name type="scientific">Lactococcus formosensis</name>
    <dbReference type="NCBI Taxonomy" id="1281486"/>
    <lineage>
        <taxon>Bacteria</taxon>
        <taxon>Bacillati</taxon>
        <taxon>Bacillota</taxon>
        <taxon>Bacilli</taxon>
        <taxon>Lactobacillales</taxon>
        <taxon>Streptococcaceae</taxon>
        <taxon>Lactococcus</taxon>
    </lineage>
</organism>
<evidence type="ECO:0000256" key="6">
    <source>
        <dbReference type="SAM" id="Phobius"/>
    </source>
</evidence>
<dbReference type="AlphaFoldDB" id="A0A9Q8Y1S9"/>
<dbReference type="Pfam" id="PF00746">
    <property type="entry name" value="Gram_pos_anchor"/>
    <property type="match status" value="1"/>
</dbReference>
<dbReference type="InterPro" id="IPR019931">
    <property type="entry name" value="LPXTG_anchor"/>
</dbReference>
<evidence type="ECO:0000256" key="1">
    <source>
        <dbReference type="ARBA" id="ARBA00022512"/>
    </source>
</evidence>
<evidence type="ECO:0000256" key="4">
    <source>
        <dbReference type="ARBA" id="ARBA00023088"/>
    </source>
</evidence>
<feature type="chain" id="PRO_5040446864" evidence="7">
    <location>
        <begin position="26"/>
        <end position="992"/>
    </location>
</feature>
<feature type="signal peptide" evidence="7">
    <location>
        <begin position="1"/>
        <end position="25"/>
    </location>
</feature>
<dbReference type="RefSeq" id="WP_252175320.1">
    <property type="nucleotide sequence ID" value="NZ_CP086395.1"/>
</dbReference>
<accession>A0A9Q8Y1S9</accession>
<keyword evidence="6" id="KW-0472">Membrane</keyword>
<dbReference type="EMBL" id="CP086395">
    <property type="protein sequence ID" value="USJ19924.1"/>
    <property type="molecule type" value="Genomic_DNA"/>
</dbReference>
<proteinExistence type="predicted"/>
<sequence>MSKQKFVKKSAALLMLSMTTLGTGAVLTHADSLNADGTQVLKLNNTGKVNQTLINPITGQKLKADGQFTQKAKASIDFRSVRGASSSTPHPVWGYAMWTQETEFKSLSGRKPEPASNIQPGFGEPLKWYEEDVYKLKEGDKFVLTNVTIANNGKKASLLMTVGKVQEKSQWGKRSPVLDNTPAFSIKNSGIQTVTAKNGTTFSIVDQPMFGQGGDILYNWDMEFVDASDNKTPVDVSVQNGWADIDVLQGATSKELLPTDPSQLFIPKAVGGIPSVSYNASKQQLTSEMAYGVNNIGAGDLLGIGKVDDFGFGYVQPKSAYHGSKFSLTYGDQASDLDPSILNRLPEVDAVAKPGGNPKTFKQWQESRQSDVDALPETGENSHRGYLAWGLFGMTISNMFAPQHPTAPELKLPKAPTMDNINEQENPLKSVIDDDGTDINGQVIPNAEKFNWVIEQGIKGSDTQYSDYVSYAQKVKDWTSKCKRLIAEYQIAYKLYSDTYDTSYKPMYDQYAQASQQAGTTPEPVAKKESKADTTLPAVPDTTAKNFIINNFSITDNIDTTHVKLEDISKAIVEQWDINKGNKLATLNSKDVKISRNDEGNIAKISVDFSTDFVHSDNFYNKNYKLVLGGQTFNLTEKDKGTIEVDNIATSTIDDKPKDTNEVTVKTIIPTEPKNPVAPELKLPEPPSMNQLDEQENPLKSVLDPNGKDINGQTLPNDGKFDWVIDQGIKGSDTQYSDYMSYAQKVKDWSSQCKKLLDAYSKAYDQYSDSYENSYKPEYENYVKESEQAGVTPKPMAEKAHEADTSMPKAPDTAASNFIVDKFSITDSIDTTHVNLEDISKAIVEQWDIKKGKKLATLDSKDVKVTRNDEGKIAKITVDFSSDFVHSDKFYNKDYKVILAGQTFKLSDEDKDVIEVKNIAQSNINDKPTDTNEVTVKTTKQKGALPLTGSQSRGILTVLGLIMMSIAGAVVFGVKKFKKSEDNEGTSDSTAK</sequence>